<dbReference type="RefSeq" id="WP_182953555.1">
    <property type="nucleotide sequence ID" value="NZ_WNXC01000001.1"/>
</dbReference>
<organism evidence="2 3">
    <name type="scientific">Pedobacter gandavensis</name>
    <dbReference type="NCBI Taxonomy" id="2679963"/>
    <lineage>
        <taxon>Bacteria</taxon>
        <taxon>Pseudomonadati</taxon>
        <taxon>Bacteroidota</taxon>
        <taxon>Sphingobacteriia</taxon>
        <taxon>Sphingobacteriales</taxon>
        <taxon>Sphingobacteriaceae</taxon>
        <taxon>Pedobacter</taxon>
    </lineage>
</organism>
<dbReference type="CDD" id="cd04301">
    <property type="entry name" value="NAT_SF"/>
    <property type="match status" value="1"/>
</dbReference>
<dbReference type="SUPFAM" id="SSF55729">
    <property type="entry name" value="Acyl-CoA N-acyltransferases (Nat)"/>
    <property type="match status" value="1"/>
</dbReference>
<dbReference type="Gene3D" id="3.40.630.30">
    <property type="match status" value="1"/>
</dbReference>
<accession>A0ABR6ES14</accession>
<dbReference type="Pfam" id="PF00583">
    <property type="entry name" value="Acetyltransf_1"/>
    <property type="match status" value="1"/>
</dbReference>
<name>A0ABR6ES14_9SPHI</name>
<proteinExistence type="predicted"/>
<gene>
    <name evidence="2" type="ORF">GM920_03805</name>
</gene>
<feature type="domain" description="N-acetyltransferase" evidence="1">
    <location>
        <begin position="1"/>
        <end position="149"/>
    </location>
</feature>
<evidence type="ECO:0000313" key="2">
    <source>
        <dbReference type="EMBL" id="MBB2148031.1"/>
    </source>
</evidence>
<comment type="caution">
    <text evidence="2">The sequence shown here is derived from an EMBL/GenBank/DDBJ whole genome shotgun (WGS) entry which is preliminary data.</text>
</comment>
<protein>
    <submittedName>
        <fullName evidence="2">GNAT family N-acetyltransferase</fullName>
    </submittedName>
</protein>
<dbReference type="InterPro" id="IPR016181">
    <property type="entry name" value="Acyl_CoA_acyltransferase"/>
</dbReference>
<sequence length="149" mass="17339">MTIQPVTENDIENCAQIFVQTYNQAPWNYQWDLKDALNYLAEYYSSAQFKGFILYDNDVFSGAMFAHTKTWWTGRQLYIDELFIVPNSQGKGYGKALMNYAEQYALENGLSTITLMTHKYMPSMKFYEKLDYVHALPFVILFKQMGGKG</sequence>
<dbReference type="EMBL" id="WNXC01000001">
    <property type="protein sequence ID" value="MBB2148031.1"/>
    <property type="molecule type" value="Genomic_DNA"/>
</dbReference>
<dbReference type="InterPro" id="IPR000182">
    <property type="entry name" value="GNAT_dom"/>
</dbReference>
<keyword evidence="3" id="KW-1185">Reference proteome</keyword>
<dbReference type="Proteomes" id="UP000636110">
    <property type="component" value="Unassembled WGS sequence"/>
</dbReference>
<evidence type="ECO:0000259" key="1">
    <source>
        <dbReference type="PROSITE" id="PS51186"/>
    </source>
</evidence>
<evidence type="ECO:0000313" key="3">
    <source>
        <dbReference type="Proteomes" id="UP000636110"/>
    </source>
</evidence>
<dbReference type="PROSITE" id="PS51186">
    <property type="entry name" value="GNAT"/>
    <property type="match status" value="1"/>
</dbReference>
<reference evidence="2 3" key="1">
    <citation type="submission" date="2019-11" db="EMBL/GenBank/DDBJ databases">
        <title>Description of Pedobacter sp. LMG 31462T.</title>
        <authorList>
            <person name="Carlier A."/>
            <person name="Qi S."/>
            <person name="Vandamme P."/>
        </authorList>
    </citation>
    <scope>NUCLEOTIDE SEQUENCE [LARGE SCALE GENOMIC DNA]</scope>
    <source>
        <strain evidence="2 3">LMG 31462</strain>
    </source>
</reference>